<keyword evidence="4" id="KW-1185">Reference proteome</keyword>
<organism evidence="3 4">
    <name type="scientific">Tetrapyrgos nigripes</name>
    <dbReference type="NCBI Taxonomy" id="182062"/>
    <lineage>
        <taxon>Eukaryota</taxon>
        <taxon>Fungi</taxon>
        <taxon>Dikarya</taxon>
        <taxon>Basidiomycota</taxon>
        <taxon>Agaricomycotina</taxon>
        <taxon>Agaricomycetes</taxon>
        <taxon>Agaricomycetidae</taxon>
        <taxon>Agaricales</taxon>
        <taxon>Marasmiineae</taxon>
        <taxon>Marasmiaceae</taxon>
        <taxon>Tetrapyrgos</taxon>
    </lineage>
</organism>
<dbReference type="PROSITE" id="PS50280">
    <property type="entry name" value="SET"/>
    <property type="match status" value="1"/>
</dbReference>
<evidence type="ECO:0000256" key="1">
    <source>
        <dbReference type="SAM" id="MobiDB-lite"/>
    </source>
</evidence>
<dbReference type="Proteomes" id="UP000559256">
    <property type="component" value="Unassembled WGS sequence"/>
</dbReference>
<feature type="region of interest" description="Disordered" evidence="1">
    <location>
        <begin position="1"/>
        <end position="47"/>
    </location>
</feature>
<reference evidence="3 4" key="1">
    <citation type="journal article" date="2020" name="ISME J.">
        <title>Uncovering the hidden diversity of litter-decomposition mechanisms in mushroom-forming fungi.</title>
        <authorList>
            <person name="Floudas D."/>
            <person name="Bentzer J."/>
            <person name="Ahren D."/>
            <person name="Johansson T."/>
            <person name="Persson P."/>
            <person name="Tunlid A."/>
        </authorList>
    </citation>
    <scope>NUCLEOTIDE SEQUENCE [LARGE SCALE GENOMIC DNA]</scope>
    <source>
        <strain evidence="3 4">CBS 291.85</strain>
    </source>
</reference>
<feature type="region of interest" description="Disordered" evidence="1">
    <location>
        <begin position="270"/>
        <end position="314"/>
    </location>
</feature>
<evidence type="ECO:0000313" key="4">
    <source>
        <dbReference type="Proteomes" id="UP000559256"/>
    </source>
</evidence>
<feature type="domain" description="SET" evidence="2">
    <location>
        <begin position="320"/>
        <end position="495"/>
    </location>
</feature>
<evidence type="ECO:0000313" key="3">
    <source>
        <dbReference type="EMBL" id="KAF5362617.1"/>
    </source>
</evidence>
<gene>
    <name evidence="3" type="ORF">D9758_009607</name>
</gene>
<dbReference type="InterPro" id="IPR046341">
    <property type="entry name" value="SET_dom_sf"/>
</dbReference>
<feature type="compositionally biased region" description="Low complexity" evidence="1">
    <location>
        <begin position="289"/>
        <end position="306"/>
    </location>
</feature>
<protein>
    <recommendedName>
        <fullName evidence="2">SET domain-containing protein</fullName>
    </recommendedName>
</protein>
<feature type="region of interest" description="Disordered" evidence="1">
    <location>
        <begin position="554"/>
        <end position="582"/>
    </location>
</feature>
<dbReference type="Pfam" id="PF00856">
    <property type="entry name" value="SET"/>
    <property type="match status" value="1"/>
</dbReference>
<comment type="caution">
    <text evidence="3">The sequence shown here is derived from an EMBL/GenBank/DDBJ whole genome shotgun (WGS) entry which is preliminary data.</text>
</comment>
<feature type="compositionally biased region" description="Basic and acidic residues" evidence="1">
    <location>
        <begin position="663"/>
        <end position="678"/>
    </location>
</feature>
<dbReference type="InterPro" id="IPR053185">
    <property type="entry name" value="SET_domain_protein"/>
</dbReference>
<proteinExistence type="predicted"/>
<feature type="region of interest" description="Disordered" evidence="1">
    <location>
        <begin position="365"/>
        <end position="385"/>
    </location>
</feature>
<feature type="compositionally biased region" description="Pro residues" evidence="1">
    <location>
        <begin position="554"/>
        <end position="572"/>
    </location>
</feature>
<dbReference type="OrthoDB" id="265717at2759"/>
<accession>A0A8H5LMF0</accession>
<dbReference type="PANTHER" id="PTHR47332:SF4">
    <property type="entry name" value="SET DOMAIN-CONTAINING PROTEIN 5"/>
    <property type="match status" value="1"/>
</dbReference>
<dbReference type="AlphaFoldDB" id="A0A8H5LMF0"/>
<sequence>MSVPSKRASGSPPRFSQPSQYPNASMPSQTQNRRVAQPLLGRDMNSGTRTGVAVVCSYEQVGNLKPQPRATSPSPPHPQSQSQSHLSHHQHHDHKRSSYQIQSHSQMTASSRSQSQTYHAGSASSHGHGHGSNGSVGVGVHAHAQHVDIAHAQPSPKRARFAETQQPKPTPKAKTSSESVMQAQMPVKARGVDAGPGPGSHSHSQVVYFSSPNLDLDLNVTLPSSKTTPEAHAHIQRITFGDSDSPKVPDECLVYLPHLSRFELPRLSHSTPSPLHPKDDDNIVILPVGGPSPSSTPSHSSSSGTTNASTKTPYPYTLDHPLRITVSSGCISGLGMFAKRPVRKGEVVCRERAVVVVANSGFASDFESQSQSQTDDGAGRSGNGTGNLAMVETVFKGLKGDVRRFVEGLGDTKSDSARNSENAKTEKTAEGILKTNAFDVELGGQMCKALFVKSARCNHSCGPSALPTFNPSTLTLTLHANRDLRPGDEITVPYLSVSLCVTVTVTVAVTVGVAIRFSVWCFHDFHVDFYVDFLLPDVPNFQLQNLRIPNIENPIPPSPVPPPSLPPSPPSPLGEEGGGVVSLDSGFATTAAGVGRDGATSTSTGIGGSKVVGVEDERGVGVGWVGVSGVCAGAGHGCVEPSPGPSPSPELGRAGKHGTGSELKLEPGLELETGHEGTEEPSTWLKHIDALGMCYGALGDRKEFIKWVRKGRDVRWGMANSLGNTSTSGSSFDKASMRELKAHVKVLDSWLEDPKVFPLWGWKARRG</sequence>
<feature type="region of interest" description="Disordered" evidence="1">
    <location>
        <begin position="63"/>
        <end position="138"/>
    </location>
</feature>
<dbReference type="SMART" id="SM00317">
    <property type="entry name" value="SET"/>
    <property type="match status" value="1"/>
</dbReference>
<feature type="compositionally biased region" description="Basic residues" evidence="1">
    <location>
        <begin position="86"/>
        <end position="97"/>
    </location>
</feature>
<dbReference type="EMBL" id="JAACJM010000038">
    <property type="protein sequence ID" value="KAF5362617.1"/>
    <property type="molecule type" value="Genomic_DNA"/>
</dbReference>
<evidence type="ECO:0000259" key="2">
    <source>
        <dbReference type="PROSITE" id="PS50280"/>
    </source>
</evidence>
<feature type="compositionally biased region" description="Polar residues" evidence="1">
    <location>
        <begin position="14"/>
        <end position="34"/>
    </location>
</feature>
<dbReference type="Gene3D" id="2.170.270.10">
    <property type="entry name" value="SET domain"/>
    <property type="match status" value="1"/>
</dbReference>
<feature type="region of interest" description="Disordered" evidence="1">
    <location>
        <begin position="639"/>
        <end position="680"/>
    </location>
</feature>
<dbReference type="PANTHER" id="PTHR47332">
    <property type="entry name" value="SET DOMAIN-CONTAINING PROTEIN 5"/>
    <property type="match status" value="1"/>
</dbReference>
<feature type="compositionally biased region" description="Polar residues" evidence="1">
    <location>
        <begin position="163"/>
        <end position="179"/>
    </location>
</feature>
<feature type="compositionally biased region" description="Polar residues" evidence="1">
    <location>
        <begin position="98"/>
        <end position="118"/>
    </location>
</feature>
<feature type="compositionally biased region" description="Polar residues" evidence="1">
    <location>
        <begin position="366"/>
        <end position="375"/>
    </location>
</feature>
<name>A0A8H5LMF0_9AGAR</name>
<dbReference type="SUPFAM" id="SSF82199">
    <property type="entry name" value="SET domain"/>
    <property type="match status" value="1"/>
</dbReference>
<dbReference type="InterPro" id="IPR001214">
    <property type="entry name" value="SET_dom"/>
</dbReference>
<feature type="region of interest" description="Disordered" evidence="1">
    <location>
        <begin position="150"/>
        <end position="179"/>
    </location>
</feature>